<feature type="chain" id="PRO_5045384517" evidence="3">
    <location>
        <begin position="27"/>
        <end position="334"/>
    </location>
</feature>
<protein>
    <submittedName>
        <fullName evidence="4">Uncharacterized protein</fullName>
    </submittedName>
</protein>
<sequence length="334" mass="36297">MSASSPTRPVALLLLVAGSAAGGAYAYHHYRDADWERRYDEYQRQLQGKLTESEKQMQALNTELGTARARLVTQATLDEKYEALLTARDADFEKFRREHALALKSISDSVFQLQQRERGGTETAREVPPPPAQPGEQPTAPPAHQAIAYEFTDAEGRVQLKDPNIWVQGDEELQLKQLFRVEGTVLQQTNGSLMTERVQLQEVTADGAGKYRELAAASLVDANFTYTNAPLEGPPGGMKWGPSFMATMGSSFSSESMLRFGASARVVKLGPVGLAGGLSSNFQSLEGSGGDAFLTYTPSFHGRELGLVLGGGVHMPLGGTQRVRPNLTLSFVVY</sequence>
<feature type="signal peptide" evidence="3">
    <location>
        <begin position="1"/>
        <end position="26"/>
    </location>
</feature>
<reference evidence="4 5" key="1">
    <citation type="submission" date="2018-08" db="EMBL/GenBank/DDBJ databases">
        <title>Genomic Encyclopedia of Archaeal and Bacterial Type Strains, Phase II (KMG-II): from individual species to whole genera.</title>
        <authorList>
            <person name="Goeker M."/>
        </authorList>
    </citation>
    <scope>NUCLEOTIDE SEQUENCE [LARGE SCALE GENOMIC DNA]</scope>
    <source>
        <strain evidence="4 5">DSM 2261</strain>
    </source>
</reference>
<feature type="compositionally biased region" description="Basic and acidic residues" evidence="2">
    <location>
        <begin position="115"/>
        <end position="125"/>
    </location>
</feature>
<feature type="coiled-coil region" evidence="1">
    <location>
        <begin position="43"/>
        <end position="70"/>
    </location>
</feature>
<keyword evidence="1" id="KW-0175">Coiled coil</keyword>
<organism evidence="4 5">
    <name type="scientific">Archangium gephyra</name>
    <dbReference type="NCBI Taxonomy" id="48"/>
    <lineage>
        <taxon>Bacteria</taxon>
        <taxon>Pseudomonadati</taxon>
        <taxon>Myxococcota</taxon>
        <taxon>Myxococcia</taxon>
        <taxon>Myxococcales</taxon>
        <taxon>Cystobacterineae</taxon>
        <taxon>Archangiaceae</taxon>
        <taxon>Archangium</taxon>
    </lineage>
</organism>
<accession>A0ABX9K3D3</accession>
<comment type="caution">
    <text evidence="4">The sequence shown here is derived from an EMBL/GenBank/DDBJ whole genome shotgun (WGS) entry which is preliminary data.</text>
</comment>
<dbReference type="Proteomes" id="UP000256345">
    <property type="component" value="Unassembled WGS sequence"/>
</dbReference>
<gene>
    <name evidence="4" type="ORF">ATI61_105520</name>
</gene>
<keyword evidence="5" id="KW-1185">Reference proteome</keyword>
<keyword evidence="3" id="KW-0732">Signal</keyword>
<name>A0ABX9K3D3_9BACT</name>
<dbReference type="RefSeq" id="WP_116120220.1">
    <property type="nucleotide sequence ID" value="NZ_CP011509.1"/>
</dbReference>
<evidence type="ECO:0000256" key="3">
    <source>
        <dbReference type="SAM" id="SignalP"/>
    </source>
</evidence>
<evidence type="ECO:0000256" key="1">
    <source>
        <dbReference type="SAM" id="Coils"/>
    </source>
</evidence>
<evidence type="ECO:0000313" key="4">
    <source>
        <dbReference type="EMBL" id="REG32192.1"/>
    </source>
</evidence>
<feature type="region of interest" description="Disordered" evidence="2">
    <location>
        <begin position="113"/>
        <end position="141"/>
    </location>
</feature>
<dbReference type="EMBL" id="QUMU01000005">
    <property type="protein sequence ID" value="REG32192.1"/>
    <property type="molecule type" value="Genomic_DNA"/>
</dbReference>
<evidence type="ECO:0000313" key="5">
    <source>
        <dbReference type="Proteomes" id="UP000256345"/>
    </source>
</evidence>
<proteinExistence type="predicted"/>
<evidence type="ECO:0000256" key="2">
    <source>
        <dbReference type="SAM" id="MobiDB-lite"/>
    </source>
</evidence>